<accession>A0A4R8WXF8</accession>
<dbReference type="GO" id="GO:0003677">
    <property type="term" value="F:DNA binding"/>
    <property type="evidence" value="ECO:0007669"/>
    <property type="project" value="UniProtKB-KW"/>
</dbReference>
<feature type="region of interest" description="Disordered" evidence="4">
    <location>
        <begin position="78"/>
        <end position="121"/>
    </location>
</feature>
<dbReference type="AlphaFoldDB" id="A0A4R8WXF8"/>
<dbReference type="InterPro" id="IPR011711">
    <property type="entry name" value="GntR_C"/>
</dbReference>
<dbReference type="SMART" id="SM00345">
    <property type="entry name" value="HTH_GNTR"/>
    <property type="match status" value="1"/>
</dbReference>
<dbReference type="OrthoDB" id="7989071at2"/>
<evidence type="ECO:0000256" key="3">
    <source>
        <dbReference type="ARBA" id="ARBA00023163"/>
    </source>
</evidence>
<evidence type="ECO:0000313" key="7">
    <source>
        <dbReference type="Proteomes" id="UP000298412"/>
    </source>
</evidence>
<dbReference type="PANTHER" id="PTHR43537:SF45">
    <property type="entry name" value="GNTR FAMILY REGULATORY PROTEIN"/>
    <property type="match status" value="1"/>
</dbReference>
<dbReference type="Gene3D" id="1.20.120.530">
    <property type="entry name" value="GntR ligand-binding domain-like"/>
    <property type="match status" value="1"/>
</dbReference>
<keyword evidence="7" id="KW-1185">Reference proteome</keyword>
<sequence length="355" mass="38833">MAGAVRATSVRFGHQDGQHEVSAEQPWAAVRRAASNELRSTSTPLRSCSNFCCTPIRGLAAVFQPPYPNSLTKRIHRRGSIHTRALQPDKLISRANSSPRQTDARPGPGAHSARPNVGPYNNVGRSNRLAPMQGLTKMSVQRVSTAEHVRDHITTLILAGELKPGTPLRENAIATALSVSRNTVREAVLLLGQSRLIRHEMHHGAIVAEPTKDALINLYDARRGLEVGAVSLPADAENIAGIKSALDDLERAATEGDDREIVAKDLAFHAATVRNFRSERIDAFYAQIAVELSFFLNALAASRLDYAEDESFLDEHRRIYEAIAAGDRAGAARFVQDHINETIRRLRARLDAAEA</sequence>
<comment type="caution">
    <text evidence="6">The sequence shown here is derived from an EMBL/GenBank/DDBJ whole genome shotgun (WGS) entry which is preliminary data.</text>
</comment>
<organism evidence="6 7">
    <name type="scientific">Cryobacterium algoritolerans</name>
    <dbReference type="NCBI Taxonomy" id="1259184"/>
    <lineage>
        <taxon>Bacteria</taxon>
        <taxon>Bacillati</taxon>
        <taxon>Actinomycetota</taxon>
        <taxon>Actinomycetes</taxon>
        <taxon>Micrococcales</taxon>
        <taxon>Microbacteriaceae</taxon>
        <taxon>Cryobacterium</taxon>
    </lineage>
</organism>
<feature type="domain" description="HTH gntR-type" evidence="5">
    <location>
        <begin position="143"/>
        <end position="210"/>
    </location>
</feature>
<dbReference type="Proteomes" id="UP000298412">
    <property type="component" value="Unassembled WGS sequence"/>
</dbReference>
<dbReference type="Gene3D" id="1.10.10.10">
    <property type="entry name" value="Winged helix-like DNA-binding domain superfamily/Winged helix DNA-binding domain"/>
    <property type="match status" value="1"/>
</dbReference>
<evidence type="ECO:0000313" key="6">
    <source>
        <dbReference type="EMBL" id="TFC16372.1"/>
    </source>
</evidence>
<proteinExistence type="predicted"/>
<evidence type="ECO:0000259" key="5">
    <source>
        <dbReference type="PROSITE" id="PS50949"/>
    </source>
</evidence>
<reference evidence="6 7" key="1">
    <citation type="submission" date="2019-03" db="EMBL/GenBank/DDBJ databases">
        <title>Genomics of glacier-inhabiting Cryobacterium strains.</title>
        <authorList>
            <person name="Liu Q."/>
            <person name="Xin Y.-H."/>
        </authorList>
    </citation>
    <scope>NUCLEOTIDE SEQUENCE [LARGE SCALE GENOMIC DNA]</scope>
    <source>
        <strain evidence="6 7">MDT1-3</strain>
    </source>
</reference>
<dbReference type="SUPFAM" id="SSF48008">
    <property type="entry name" value="GntR ligand-binding domain-like"/>
    <property type="match status" value="1"/>
</dbReference>
<name>A0A4R8WXF8_9MICO</name>
<dbReference type="PANTHER" id="PTHR43537">
    <property type="entry name" value="TRANSCRIPTIONAL REGULATOR, GNTR FAMILY"/>
    <property type="match status" value="1"/>
</dbReference>
<dbReference type="InterPro" id="IPR036390">
    <property type="entry name" value="WH_DNA-bd_sf"/>
</dbReference>
<dbReference type="SUPFAM" id="SSF46785">
    <property type="entry name" value="Winged helix' DNA-binding domain"/>
    <property type="match status" value="1"/>
</dbReference>
<dbReference type="SMART" id="SM00895">
    <property type="entry name" value="FCD"/>
    <property type="match status" value="1"/>
</dbReference>
<evidence type="ECO:0000256" key="2">
    <source>
        <dbReference type="ARBA" id="ARBA00023125"/>
    </source>
</evidence>
<keyword evidence="3" id="KW-0804">Transcription</keyword>
<keyword evidence="1" id="KW-0805">Transcription regulation</keyword>
<keyword evidence="2" id="KW-0238">DNA-binding</keyword>
<dbReference type="InterPro" id="IPR000524">
    <property type="entry name" value="Tscrpt_reg_HTH_GntR"/>
</dbReference>
<evidence type="ECO:0000256" key="4">
    <source>
        <dbReference type="SAM" id="MobiDB-lite"/>
    </source>
</evidence>
<evidence type="ECO:0000256" key="1">
    <source>
        <dbReference type="ARBA" id="ARBA00023015"/>
    </source>
</evidence>
<gene>
    <name evidence="6" type="ORF">E3O19_07425</name>
</gene>
<dbReference type="InterPro" id="IPR008920">
    <property type="entry name" value="TF_FadR/GntR_C"/>
</dbReference>
<protein>
    <submittedName>
        <fullName evidence="6">GntR family transcriptional regulator</fullName>
    </submittedName>
</protein>
<dbReference type="EMBL" id="SOFP01000040">
    <property type="protein sequence ID" value="TFC16372.1"/>
    <property type="molecule type" value="Genomic_DNA"/>
</dbReference>
<dbReference type="InterPro" id="IPR036388">
    <property type="entry name" value="WH-like_DNA-bd_sf"/>
</dbReference>
<dbReference type="Pfam" id="PF00392">
    <property type="entry name" value="GntR"/>
    <property type="match status" value="1"/>
</dbReference>
<dbReference type="GO" id="GO:0003700">
    <property type="term" value="F:DNA-binding transcription factor activity"/>
    <property type="evidence" value="ECO:0007669"/>
    <property type="project" value="InterPro"/>
</dbReference>
<dbReference type="Pfam" id="PF07729">
    <property type="entry name" value="FCD"/>
    <property type="match status" value="1"/>
</dbReference>
<dbReference type="PROSITE" id="PS50949">
    <property type="entry name" value="HTH_GNTR"/>
    <property type="match status" value="1"/>
</dbReference>